<evidence type="ECO:0000313" key="2">
    <source>
        <dbReference type="EMBL" id="RKT55806.1"/>
    </source>
</evidence>
<keyword evidence="1" id="KW-1133">Transmembrane helix</keyword>
<evidence type="ECO:0000256" key="1">
    <source>
        <dbReference type="SAM" id="Phobius"/>
    </source>
</evidence>
<comment type="caution">
    <text evidence="2">The sequence shown here is derived from an EMBL/GenBank/DDBJ whole genome shotgun (WGS) entry which is preliminary data.</text>
</comment>
<sequence>MDGSTGSPRTPPRPRGIALVLGGRLISLLGLGSAPVLLWQAGAGRPGLALIPLLVGGGAVVLCGERLRAHGRRRLVRDVPPPGPGELFVLYVRAWRPALRAEAAPPRPLPAARTAEEHLFDALRDLGRVVAVGPADEEPPPAGAHRLVLPHDDRRRAVLDLMARARLVVISADTDAGTRWEFADALRVVPPERLLLVITPRRGAAHRTGTGCRAVAAPRTDVDGALRARAAELHQETGRAWRPPPLPAHPTPPGGVLGVVSFRAGWEPTCHVPASPGLRRAAALRRALAPAYGRLTAYEDGLTADPVVARRRRRGELIRVLGLGLVLFAVVRLAVAAWRLMRRDWDLGPGGCSLYVVVATLVVLLCGWGSARLGRRIALRAAAPPKTTPAPV</sequence>
<evidence type="ECO:0000313" key="3">
    <source>
        <dbReference type="Proteomes" id="UP000282084"/>
    </source>
</evidence>
<dbReference type="Proteomes" id="UP000282084">
    <property type="component" value="Unassembled WGS sequence"/>
</dbReference>
<gene>
    <name evidence="2" type="ORF">C8E97_4493</name>
</gene>
<protein>
    <submittedName>
        <fullName evidence="2">Uncharacterized protein</fullName>
    </submittedName>
</protein>
<feature type="transmembrane region" description="Helical" evidence="1">
    <location>
        <begin position="47"/>
        <end position="64"/>
    </location>
</feature>
<feature type="transmembrane region" description="Helical" evidence="1">
    <location>
        <begin position="320"/>
        <end position="341"/>
    </location>
</feature>
<keyword evidence="3" id="KW-1185">Reference proteome</keyword>
<dbReference type="RefSeq" id="WP_121007461.1">
    <property type="nucleotide sequence ID" value="NZ_RBXO01000001.1"/>
</dbReference>
<organism evidence="2 3">
    <name type="scientific">Saccharothrix australiensis</name>
    <dbReference type="NCBI Taxonomy" id="2072"/>
    <lineage>
        <taxon>Bacteria</taxon>
        <taxon>Bacillati</taxon>
        <taxon>Actinomycetota</taxon>
        <taxon>Actinomycetes</taxon>
        <taxon>Pseudonocardiales</taxon>
        <taxon>Pseudonocardiaceae</taxon>
        <taxon>Saccharothrix</taxon>
    </lineage>
</organism>
<accession>A0A495W2F3</accession>
<dbReference type="EMBL" id="RBXO01000001">
    <property type="protein sequence ID" value="RKT55806.1"/>
    <property type="molecule type" value="Genomic_DNA"/>
</dbReference>
<keyword evidence="1" id="KW-0472">Membrane</keyword>
<proteinExistence type="predicted"/>
<reference evidence="2 3" key="1">
    <citation type="submission" date="2018-10" db="EMBL/GenBank/DDBJ databases">
        <title>Sequencing the genomes of 1000 actinobacteria strains.</title>
        <authorList>
            <person name="Klenk H.-P."/>
        </authorList>
    </citation>
    <scope>NUCLEOTIDE SEQUENCE [LARGE SCALE GENOMIC DNA]</scope>
    <source>
        <strain evidence="2 3">DSM 43800</strain>
    </source>
</reference>
<name>A0A495W2F3_9PSEU</name>
<feature type="transmembrane region" description="Helical" evidence="1">
    <location>
        <begin position="21"/>
        <end position="41"/>
    </location>
</feature>
<feature type="transmembrane region" description="Helical" evidence="1">
    <location>
        <begin position="353"/>
        <end position="371"/>
    </location>
</feature>
<dbReference type="AlphaFoldDB" id="A0A495W2F3"/>
<keyword evidence="1" id="KW-0812">Transmembrane</keyword>